<dbReference type="PANTHER" id="PTHR30055">
    <property type="entry name" value="HTH-TYPE TRANSCRIPTIONAL REGULATOR RUTR"/>
    <property type="match status" value="1"/>
</dbReference>
<evidence type="ECO:0000256" key="3">
    <source>
        <dbReference type="ARBA" id="ARBA00023163"/>
    </source>
</evidence>
<protein>
    <recommendedName>
        <fullName evidence="5">HTH tetR-type domain-containing protein</fullName>
    </recommendedName>
</protein>
<evidence type="ECO:0000313" key="7">
    <source>
        <dbReference type="Proteomes" id="UP000076512"/>
    </source>
</evidence>
<dbReference type="RefSeq" id="WP_067579584.1">
    <property type="nucleotide sequence ID" value="NZ_JABMCZ010000002.1"/>
</dbReference>
<name>A0A164H4S1_9NOCA</name>
<dbReference type="InterPro" id="IPR036271">
    <property type="entry name" value="Tet_transcr_reg_TetR-rel_C_sf"/>
</dbReference>
<proteinExistence type="predicted"/>
<feature type="domain" description="HTH tetR-type" evidence="5">
    <location>
        <begin position="4"/>
        <end position="64"/>
    </location>
</feature>
<reference evidence="6 7" key="1">
    <citation type="submission" date="2016-04" db="EMBL/GenBank/DDBJ databases">
        <authorList>
            <person name="Evans L.H."/>
            <person name="Alamgir A."/>
            <person name="Owens N."/>
            <person name="Weber N.D."/>
            <person name="Virtaneva K."/>
            <person name="Barbian K."/>
            <person name="Babar A."/>
            <person name="Rosenke K."/>
        </authorList>
    </citation>
    <scope>NUCLEOTIDE SEQUENCE [LARGE SCALE GENOMIC DNA]</scope>
    <source>
        <strain evidence="6 7">IFM 0406</strain>
    </source>
</reference>
<accession>A0A164H4S1</accession>
<feature type="DNA-binding region" description="H-T-H motif" evidence="4">
    <location>
        <begin position="27"/>
        <end position="46"/>
    </location>
</feature>
<dbReference type="PROSITE" id="PS50977">
    <property type="entry name" value="HTH_TETR_2"/>
    <property type="match status" value="1"/>
</dbReference>
<keyword evidence="7" id="KW-1185">Reference proteome</keyword>
<evidence type="ECO:0000313" key="6">
    <source>
        <dbReference type="EMBL" id="KZM68199.1"/>
    </source>
</evidence>
<gene>
    <name evidence="6" type="ORF">AWN90_09730</name>
</gene>
<dbReference type="STRING" id="455432.AWN90_09730"/>
<organism evidence="6 7">
    <name type="scientific">Nocardia terpenica</name>
    <dbReference type="NCBI Taxonomy" id="455432"/>
    <lineage>
        <taxon>Bacteria</taxon>
        <taxon>Bacillati</taxon>
        <taxon>Actinomycetota</taxon>
        <taxon>Actinomycetes</taxon>
        <taxon>Mycobacteriales</taxon>
        <taxon>Nocardiaceae</taxon>
        <taxon>Nocardia</taxon>
    </lineage>
</organism>
<dbReference type="InterPro" id="IPR001647">
    <property type="entry name" value="HTH_TetR"/>
</dbReference>
<dbReference type="InterPro" id="IPR009057">
    <property type="entry name" value="Homeodomain-like_sf"/>
</dbReference>
<evidence type="ECO:0000256" key="2">
    <source>
        <dbReference type="ARBA" id="ARBA00023125"/>
    </source>
</evidence>
<dbReference type="GO" id="GO:0003700">
    <property type="term" value="F:DNA-binding transcription factor activity"/>
    <property type="evidence" value="ECO:0007669"/>
    <property type="project" value="TreeGrafter"/>
</dbReference>
<dbReference type="SUPFAM" id="SSF46689">
    <property type="entry name" value="Homeodomain-like"/>
    <property type="match status" value="1"/>
</dbReference>
<evidence type="ECO:0000259" key="5">
    <source>
        <dbReference type="PROSITE" id="PS50977"/>
    </source>
</evidence>
<dbReference type="EMBL" id="LWGR01000021">
    <property type="protein sequence ID" value="KZM68199.1"/>
    <property type="molecule type" value="Genomic_DNA"/>
</dbReference>
<dbReference type="SUPFAM" id="SSF48498">
    <property type="entry name" value="Tetracyclin repressor-like, C-terminal domain"/>
    <property type="match status" value="1"/>
</dbReference>
<dbReference type="AlphaFoldDB" id="A0A164H4S1"/>
<keyword evidence="2 4" id="KW-0238">DNA-binding</keyword>
<dbReference type="GO" id="GO:0000976">
    <property type="term" value="F:transcription cis-regulatory region binding"/>
    <property type="evidence" value="ECO:0007669"/>
    <property type="project" value="TreeGrafter"/>
</dbReference>
<dbReference type="Proteomes" id="UP000076512">
    <property type="component" value="Unassembled WGS sequence"/>
</dbReference>
<dbReference type="InterPro" id="IPR050109">
    <property type="entry name" value="HTH-type_TetR-like_transc_reg"/>
</dbReference>
<evidence type="ECO:0000256" key="1">
    <source>
        <dbReference type="ARBA" id="ARBA00023015"/>
    </source>
</evidence>
<dbReference type="Pfam" id="PF00440">
    <property type="entry name" value="TetR_N"/>
    <property type="match status" value="1"/>
</dbReference>
<dbReference type="PANTHER" id="PTHR30055:SF234">
    <property type="entry name" value="HTH-TYPE TRANSCRIPTIONAL REGULATOR BETI"/>
    <property type="match status" value="1"/>
</dbReference>
<sequence>MDPEQRREQLLDAVLRIIVTQGVHKVSIDAVAREAAVSRPVVYRLFDDSDHLLRASLDREEAAGLAQMAEVVPRPGTGDPAQAASDGLGRFLAAVQSAPDRWRAAFALVDSSTPTFRRRIETGRQAFIAALTTFVRTATPPGRLDAIDIELTARALYALYWDSGRLILTEPDTFSTERVIRFADNIIRALPAFHDHTEQDS</sequence>
<dbReference type="Gene3D" id="1.10.357.10">
    <property type="entry name" value="Tetracycline Repressor, domain 2"/>
    <property type="match status" value="1"/>
</dbReference>
<keyword evidence="1" id="KW-0805">Transcription regulation</keyword>
<comment type="caution">
    <text evidence="6">The sequence shown here is derived from an EMBL/GenBank/DDBJ whole genome shotgun (WGS) entry which is preliminary data.</text>
</comment>
<keyword evidence="3" id="KW-0804">Transcription</keyword>
<dbReference type="OrthoDB" id="4550691at2"/>
<evidence type="ECO:0000256" key="4">
    <source>
        <dbReference type="PROSITE-ProRule" id="PRU00335"/>
    </source>
</evidence>